<reference evidence="10" key="1">
    <citation type="submission" date="2011-09" db="EMBL/GenBank/DDBJ databases">
        <title>High throughput functional metagenomic screening for glycosyl hydrolases in a passive mining bioremediation site.</title>
        <authorList>
            <person name="Mewis K."/>
            <person name="Konwar K."/>
            <person name="Howes C.G."/>
            <person name="Taupp M."/>
            <person name="Baldwin S.A."/>
            <person name="Hallam S.J."/>
        </authorList>
    </citation>
    <scope>NUCLEOTIDE SEQUENCE</scope>
</reference>
<dbReference type="InterPro" id="IPR026876">
    <property type="entry name" value="Fn3_assoc_repeat"/>
</dbReference>
<dbReference type="PANTHER" id="PTHR22600">
    <property type="entry name" value="BETA-HEXOSAMINIDASE"/>
    <property type="match status" value="1"/>
</dbReference>
<evidence type="ECO:0000256" key="3">
    <source>
        <dbReference type="ARBA" id="ARBA00012663"/>
    </source>
</evidence>
<dbReference type="InterPro" id="IPR000421">
    <property type="entry name" value="FA58C"/>
</dbReference>
<sequence>MEIINKLPIILLLVFSLASCGTGGSGTVEANYNVVPLPNEIEAAEGTAFVLSGSTQIVFPEGNEKMQRNAQFLAEYLELSTGIKTATTSTAPEKDAIILATGLQNDNPEAYQISITEREIRIEGTSEAAVFHGIQTLRKSIPVGNYAQVSFSPAVINDAPRFGYRGAMLDVARHFQPTAFIKKYIDLLALHQINTFHWHLTDDQGWRIEMDAYPKLTEMGSMRKETVIGRNTGEYDGIPHGGFYTKEELKEVVEYAEERYITIIPEVDLPGHMLAALHAYPELGCTGGPYEVSREWGVFEDVLCPGKEETFTFLQAVLTEVMEIFPSKYIHIGGDEAPKTRWEKCPDCQARIKELGLKDREGHTAEHYLQSYLTARMEKFLNEKGRSIIGWDEILEGELAPNATVMSWRGMGGGIQAAQMGHDVIMAPTNYCYFDYYQTDQTSEEPLAIGGFLPLELVYSFEPAPEILTQEQRKHILGPQANLWTEYIKESQHVEYMLLPRLAAMSEVQWVQPEKKDYEAFLKRLPQLIALYDKLGYNYATHVFDVEAELKANFDSNALDVTFTTIDNAPVYYTLDGSEPDESSLRYENKLSFKENVELKATAIRGGKKSKIFSEKIVISKSTFMPTELLTTPAPNYAYEGASMLVDGLNGRDTNYRTGRWIGFQGEDLVAVIDLLQPTEISKAEVNNAVVTGDWIFDASEIIIESSADNKTFVPVVTEAVTDEHKDHWAEISSHKLSFEPVEARYFKVTVKPSLIPEWHAGKGNRAFIFVDEIRLD</sequence>
<dbReference type="GO" id="GO:0004563">
    <property type="term" value="F:beta-N-acetylhexosaminidase activity"/>
    <property type="evidence" value="ECO:0007669"/>
    <property type="project" value="UniProtKB-EC"/>
</dbReference>
<dbReference type="InterPro" id="IPR015882">
    <property type="entry name" value="HEX_bac_N"/>
</dbReference>
<evidence type="ECO:0000256" key="2">
    <source>
        <dbReference type="ARBA" id="ARBA00006285"/>
    </source>
</evidence>
<accession>G9IS51</accession>
<dbReference type="EC" id="3.2.1.52" evidence="3"/>
<feature type="active site" description="Proton donor" evidence="6">
    <location>
        <position position="336"/>
    </location>
</feature>
<evidence type="ECO:0000313" key="10">
    <source>
        <dbReference type="EMBL" id="AEW47974.1"/>
    </source>
</evidence>
<dbReference type="Gene3D" id="3.20.20.80">
    <property type="entry name" value="Glycosidases"/>
    <property type="match status" value="1"/>
</dbReference>
<proteinExistence type="inferred from homology"/>
<organism evidence="10">
    <name type="scientific">uncultured bacterium H2_7</name>
    <dbReference type="NCBI Taxonomy" id="1112298"/>
    <lineage>
        <taxon>Bacteria</taxon>
        <taxon>environmental samples</taxon>
    </lineage>
</organism>
<dbReference type="PROSITE" id="PS51257">
    <property type="entry name" value="PROKAR_LIPOPROTEIN"/>
    <property type="match status" value="1"/>
</dbReference>
<dbReference type="GO" id="GO:0016020">
    <property type="term" value="C:membrane"/>
    <property type="evidence" value="ECO:0007669"/>
    <property type="project" value="TreeGrafter"/>
</dbReference>
<evidence type="ECO:0000256" key="1">
    <source>
        <dbReference type="ARBA" id="ARBA00001231"/>
    </source>
</evidence>
<comment type="similarity">
    <text evidence="2">Belongs to the glycosyl hydrolase 20 family.</text>
</comment>
<dbReference type="InterPro" id="IPR029018">
    <property type="entry name" value="Hex-like_dom2"/>
</dbReference>
<feature type="domain" description="Beta-hexosaminidase bacterial type N-terminal" evidence="9">
    <location>
        <begin position="32"/>
        <end position="158"/>
    </location>
</feature>
<evidence type="ECO:0000256" key="4">
    <source>
        <dbReference type="ARBA" id="ARBA00022801"/>
    </source>
</evidence>
<comment type="catalytic activity">
    <reaction evidence="1">
        <text>Hydrolysis of terminal non-reducing N-acetyl-D-hexosamine residues in N-acetyl-beta-D-hexosaminides.</text>
        <dbReference type="EC" id="3.2.1.52"/>
    </reaction>
</comment>
<dbReference type="InterPro" id="IPR025705">
    <property type="entry name" value="Beta_hexosaminidase_sua/sub"/>
</dbReference>
<keyword evidence="5" id="KW-0326">Glycosidase</keyword>
<protein>
    <recommendedName>
        <fullName evidence="3">beta-N-acetylhexosaminidase</fullName>
        <ecNumber evidence="3">3.2.1.52</ecNumber>
    </recommendedName>
</protein>
<dbReference type="AlphaFoldDB" id="G9IS51"/>
<dbReference type="Gene3D" id="2.60.120.260">
    <property type="entry name" value="Galactose-binding domain-like"/>
    <property type="match status" value="1"/>
</dbReference>
<dbReference type="InterPro" id="IPR017853">
    <property type="entry name" value="GH"/>
</dbReference>
<dbReference type="PANTHER" id="PTHR22600:SF57">
    <property type="entry name" value="BETA-N-ACETYLHEXOSAMINIDASE"/>
    <property type="match status" value="1"/>
</dbReference>
<dbReference type="GO" id="GO:0005975">
    <property type="term" value="P:carbohydrate metabolic process"/>
    <property type="evidence" value="ECO:0007669"/>
    <property type="project" value="InterPro"/>
</dbReference>
<evidence type="ECO:0000259" key="8">
    <source>
        <dbReference type="Pfam" id="PF00754"/>
    </source>
</evidence>
<dbReference type="InterPro" id="IPR015883">
    <property type="entry name" value="Glyco_hydro_20_cat"/>
</dbReference>
<dbReference type="Pfam" id="PF02838">
    <property type="entry name" value="Glyco_hydro_20b"/>
    <property type="match status" value="1"/>
</dbReference>
<dbReference type="Gene3D" id="3.30.379.10">
    <property type="entry name" value="Chitobiase/beta-hexosaminidase domain 2-like"/>
    <property type="match status" value="1"/>
</dbReference>
<dbReference type="Pfam" id="PF00754">
    <property type="entry name" value="F5_F8_type_C"/>
    <property type="match status" value="1"/>
</dbReference>
<evidence type="ECO:0000259" key="7">
    <source>
        <dbReference type="Pfam" id="PF00728"/>
    </source>
</evidence>
<feature type="domain" description="Glycoside hydrolase family 20 catalytic" evidence="7">
    <location>
        <begin position="162"/>
        <end position="512"/>
    </location>
</feature>
<keyword evidence="4" id="KW-0378">Hydrolase</keyword>
<dbReference type="Pfam" id="PF00728">
    <property type="entry name" value="Glyco_hydro_20"/>
    <property type="match status" value="1"/>
</dbReference>
<dbReference type="Pfam" id="PF13287">
    <property type="entry name" value="Fn3_assoc"/>
    <property type="match status" value="1"/>
</dbReference>
<evidence type="ECO:0000256" key="5">
    <source>
        <dbReference type="ARBA" id="ARBA00023295"/>
    </source>
</evidence>
<dbReference type="EMBL" id="JN695680">
    <property type="protein sequence ID" value="AEW47974.1"/>
    <property type="molecule type" value="Genomic_DNA"/>
</dbReference>
<dbReference type="CDD" id="cd06563">
    <property type="entry name" value="GH20_chitobiase-like"/>
    <property type="match status" value="1"/>
</dbReference>
<dbReference type="GO" id="GO:0030203">
    <property type="term" value="P:glycosaminoglycan metabolic process"/>
    <property type="evidence" value="ECO:0007669"/>
    <property type="project" value="TreeGrafter"/>
</dbReference>
<evidence type="ECO:0000256" key="6">
    <source>
        <dbReference type="PIRSR" id="PIRSR625705-1"/>
    </source>
</evidence>
<dbReference type="SUPFAM" id="SSF55545">
    <property type="entry name" value="beta-N-acetylhexosaminidase-like domain"/>
    <property type="match status" value="1"/>
</dbReference>
<dbReference type="SUPFAM" id="SSF51445">
    <property type="entry name" value="(Trans)glycosidases"/>
    <property type="match status" value="1"/>
</dbReference>
<feature type="domain" description="F5/8 type C" evidence="8">
    <location>
        <begin position="641"/>
        <end position="753"/>
    </location>
</feature>
<evidence type="ECO:0000259" key="9">
    <source>
        <dbReference type="Pfam" id="PF02838"/>
    </source>
</evidence>
<dbReference type="PRINTS" id="PR00738">
    <property type="entry name" value="GLHYDRLASE20"/>
</dbReference>
<name>G9IS51_9BACT</name>